<feature type="binding site" evidence="6">
    <location>
        <begin position="38"/>
        <end position="45"/>
    </location>
    <ligand>
        <name>ATP</name>
        <dbReference type="ChEBI" id="CHEBI:30616"/>
    </ligand>
</feature>
<dbReference type="EC" id="2.7.1.25" evidence="2 6"/>
<evidence type="ECO:0000256" key="4">
    <source>
        <dbReference type="ARBA" id="ARBA00022741"/>
    </source>
</evidence>
<accession>A0A7T0C022</accession>
<keyword evidence="6 7" id="KW-0418">Kinase</keyword>
<dbReference type="GO" id="GO:0004020">
    <property type="term" value="F:adenylylsulfate kinase activity"/>
    <property type="evidence" value="ECO:0007669"/>
    <property type="project" value="UniProtKB-UniRule"/>
</dbReference>
<gene>
    <name evidence="6 10" type="primary">cysC</name>
    <name evidence="10" type="ORF">G3M78_01050</name>
</gene>
<keyword evidence="6" id="KW-0597">Phosphoprotein</keyword>
<dbReference type="InterPro" id="IPR059117">
    <property type="entry name" value="APS_kinase_dom"/>
</dbReference>
<keyword evidence="5 6" id="KW-0067">ATP-binding</keyword>
<evidence type="ECO:0000256" key="5">
    <source>
        <dbReference type="ARBA" id="ARBA00022840"/>
    </source>
</evidence>
<organism evidence="10 11">
    <name type="scientific">Candidatus Nitrohelix vancouverensis</name>
    <dbReference type="NCBI Taxonomy" id="2705534"/>
    <lineage>
        <taxon>Bacteria</taxon>
        <taxon>Pseudomonadati</taxon>
        <taxon>Nitrospinota/Tectimicrobiota group</taxon>
        <taxon>Nitrospinota</taxon>
        <taxon>Nitrospinia</taxon>
        <taxon>Nitrospinales</taxon>
        <taxon>Nitrospinaceae</taxon>
        <taxon>Candidatus Nitrohelix</taxon>
    </lineage>
</organism>
<comment type="similarity">
    <text evidence="6 7">Belongs to the APS kinase family.</text>
</comment>
<dbReference type="GO" id="GO:0005524">
    <property type="term" value="F:ATP binding"/>
    <property type="evidence" value="ECO:0007669"/>
    <property type="project" value="UniProtKB-UniRule"/>
</dbReference>
<dbReference type="GO" id="GO:0010134">
    <property type="term" value="P:sulfate assimilation via adenylyl sulfate reduction"/>
    <property type="evidence" value="ECO:0007669"/>
    <property type="project" value="TreeGrafter"/>
</dbReference>
<dbReference type="AlphaFoldDB" id="A0A7T0C022"/>
<dbReference type="PANTHER" id="PTHR42700:SF3">
    <property type="entry name" value="BIFUNCTIONAL SAT_APS KINASE-RELATED"/>
    <property type="match status" value="1"/>
</dbReference>
<dbReference type="Gene3D" id="3.40.50.300">
    <property type="entry name" value="P-loop containing nucleotide triphosphate hydrolases"/>
    <property type="match status" value="1"/>
</dbReference>
<evidence type="ECO:0000256" key="8">
    <source>
        <dbReference type="SAM" id="MobiDB-lite"/>
    </source>
</evidence>
<evidence type="ECO:0000256" key="6">
    <source>
        <dbReference type="HAMAP-Rule" id="MF_00065"/>
    </source>
</evidence>
<feature type="region of interest" description="Disordered" evidence="8">
    <location>
        <begin position="1"/>
        <end position="25"/>
    </location>
</feature>
<dbReference type="Pfam" id="PF01583">
    <property type="entry name" value="APS_kinase"/>
    <property type="match status" value="1"/>
</dbReference>
<comment type="catalytic activity">
    <reaction evidence="1 6 7">
        <text>adenosine 5'-phosphosulfate + ATP = 3'-phosphoadenylyl sulfate + ADP + H(+)</text>
        <dbReference type="Rhea" id="RHEA:24152"/>
        <dbReference type="ChEBI" id="CHEBI:15378"/>
        <dbReference type="ChEBI" id="CHEBI:30616"/>
        <dbReference type="ChEBI" id="CHEBI:58243"/>
        <dbReference type="ChEBI" id="CHEBI:58339"/>
        <dbReference type="ChEBI" id="CHEBI:456216"/>
        <dbReference type="EC" id="2.7.1.25"/>
    </reaction>
</comment>
<evidence type="ECO:0000256" key="3">
    <source>
        <dbReference type="ARBA" id="ARBA00022679"/>
    </source>
</evidence>
<dbReference type="UniPathway" id="UPA00140">
    <property type="reaction ID" value="UER00205"/>
</dbReference>
<name>A0A7T0C022_9BACT</name>
<dbReference type="InterPro" id="IPR027417">
    <property type="entry name" value="P-loop_NTPase"/>
</dbReference>
<dbReference type="GO" id="GO:0004781">
    <property type="term" value="F:sulfate adenylyltransferase (ATP) activity"/>
    <property type="evidence" value="ECO:0007669"/>
    <property type="project" value="TreeGrafter"/>
</dbReference>
<evidence type="ECO:0000256" key="2">
    <source>
        <dbReference type="ARBA" id="ARBA00012121"/>
    </source>
</evidence>
<proteinExistence type="inferred from homology"/>
<protein>
    <recommendedName>
        <fullName evidence="2 6">Adenylyl-sulfate kinase</fullName>
        <ecNumber evidence="2 6">2.7.1.25</ecNumber>
    </recommendedName>
    <alternativeName>
        <fullName evidence="6">APS kinase</fullName>
    </alternativeName>
    <alternativeName>
        <fullName evidence="6">ATP adenosine-5'-phosphosulfate 3'-phosphotransferase</fullName>
    </alternativeName>
    <alternativeName>
        <fullName evidence="6">Adenosine-5'-phosphosulfate kinase</fullName>
    </alternativeName>
</protein>
<dbReference type="GO" id="GO:0019379">
    <property type="term" value="P:sulfate assimilation, phosphoadenylyl sulfate reduction by phosphoadenylyl-sulfate reductase (thioredoxin)"/>
    <property type="evidence" value="ECO:0007669"/>
    <property type="project" value="TreeGrafter"/>
</dbReference>
<comment type="pathway">
    <text evidence="6 7">Sulfur metabolism; hydrogen sulfide biosynthesis; sulfite from sulfate: step 2/3.</text>
</comment>
<feature type="active site" description="Phosphoserine intermediate" evidence="6">
    <location>
        <position position="112"/>
    </location>
</feature>
<evidence type="ECO:0000256" key="1">
    <source>
        <dbReference type="ARBA" id="ARBA00001823"/>
    </source>
</evidence>
<dbReference type="KEGG" id="nva:G3M78_01050"/>
<dbReference type="Proteomes" id="UP000594464">
    <property type="component" value="Chromosome"/>
</dbReference>
<keyword evidence="3 6" id="KW-0808">Transferase</keyword>
<evidence type="ECO:0000313" key="10">
    <source>
        <dbReference type="EMBL" id="QPJ64064.1"/>
    </source>
</evidence>
<dbReference type="PANTHER" id="PTHR42700">
    <property type="entry name" value="SULFATE ADENYLYLTRANSFERASE"/>
    <property type="match status" value="1"/>
</dbReference>
<feature type="compositionally biased region" description="Polar residues" evidence="8">
    <location>
        <begin position="1"/>
        <end position="11"/>
    </location>
</feature>
<reference evidence="11" key="1">
    <citation type="submission" date="2020-02" db="EMBL/GenBank/DDBJ databases">
        <title>Genomic and physiological characterization of two novel Nitrospinaceae genera.</title>
        <authorList>
            <person name="Mueller A.J."/>
            <person name="Jung M.-Y."/>
            <person name="Strachan C.R."/>
            <person name="Herbold C.W."/>
            <person name="Kirkegaard R.H."/>
            <person name="Daims H."/>
        </authorList>
    </citation>
    <scope>NUCLEOTIDE SEQUENCE [LARGE SCALE GENOMIC DNA]</scope>
</reference>
<dbReference type="GO" id="GO:0070814">
    <property type="term" value="P:hydrogen sulfide biosynthetic process"/>
    <property type="evidence" value="ECO:0007669"/>
    <property type="project" value="UniProtKB-UniRule"/>
</dbReference>
<dbReference type="NCBIfam" id="TIGR00455">
    <property type="entry name" value="apsK"/>
    <property type="match status" value="1"/>
</dbReference>
<dbReference type="CDD" id="cd02027">
    <property type="entry name" value="APSK"/>
    <property type="match status" value="1"/>
</dbReference>
<sequence length="216" mass="24538">MAKPTQTTAHLTNHRRSVNPEEREQANGHRGVIVWFTGFSNSGKSTLANKIDQILFQQGCKSIVLDGDNVRYGINSDLGFSRKDRKENIRRVGEVAKLFVSSGMITLTACISPYQDDREKVRRLVQEDQFFEIYCKCPIEKCEERDSKGIYKKARAGLIKNFTGISAPYEPPVNPDLILETNHDSLEVCTHKTLRLLETGNVFLESNKIPRHKNTI</sequence>
<feature type="domain" description="APS kinase" evidence="9">
    <location>
        <begin position="30"/>
        <end position="179"/>
    </location>
</feature>
<evidence type="ECO:0000256" key="7">
    <source>
        <dbReference type="RuleBase" id="RU004347"/>
    </source>
</evidence>
<dbReference type="InterPro" id="IPR002891">
    <property type="entry name" value="APS"/>
</dbReference>
<dbReference type="GO" id="GO:0005737">
    <property type="term" value="C:cytoplasm"/>
    <property type="evidence" value="ECO:0007669"/>
    <property type="project" value="TreeGrafter"/>
</dbReference>
<dbReference type="HAMAP" id="MF_00065">
    <property type="entry name" value="Adenylyl_sulf_kinase"/>
    <property type="match status" value="1"/>
</dbReference>
<keyword evidence="4 6" id="KW-0547">Nucleotide-binding</keyword>
<dbReference type="EMBL" id="CP048620">
    <property type="protein sequence ID" value="QPJ64064.1"/>
    <property type="molecule type" value="Genomic_DNA"/>
</dbReference>
<comment type="function">
    <text evidence="6 7">Catalyzes the synthesis of activated sulfate.</text>
</comment>
<evidence type="ECO:0000259" key="9">
    <source>
        <dbReference type="Pfam" id="PF01583"/>
    </source>
</evidence>
<dbReference type="NCBIfam" id="NF003013">
    <property type="entry name" value="PRK03846.1"/>
    <property type="match status" value="1"/>
</dbReference>
<dbReference type="SUPFAM" id="SSF52540">
    <property type="entry name" value="P-loop containing nucleoside triphosphate hydrolases"/>
    <property type="match status" value="1"/>
</dbReference>
<dbReference type="InterPro" id="IPR050512">
    <property type="entry name" value="Sulf_AdTrans/APS_kinase"/>
</dbReference>
<evidence type="ECO:0000313" key="11">
    <source>
        <dbReference type="Proteomes" id="UP000594464"/>
    </source>
</evidence>